<dbReference type="GO" id="GO:0003677">
    <property type="term" value="F:DNA binding"/>
    <property type="evidence" value="ECO:0007669"/>
    <property type="project" value="InterPro"/>
</dbReference>
<dbReference type="SUPFAM" id="SSF46689">
    <property type="entry name" value="Homeodomain-like"/>
    <property type="match status" value="1"/>
</dbReference>
<name>A0A5R9L9B0_9ENTR</name>
<evidence type="ECO:0000256" key="1">
    <source>
        <dbReference type="ARBA" id="ARBA00009964"/>
    </source>
</evidence>
<feature type="domain" description="Integrase catalytic" evidence="3">
    <location>
        <begin position="344"/>
        <end position="508"/>
    </location>
</feature>
<comment type="similarity">
    <text evidence="1">Belongs to the transposase 8 family.</text>
</comment>
<dbReference type="PROSITE" id="PS50994">
    <property type="entry name" value="INTEGRASE"/>
    <property type="match status" value="1"/>
</dbReference>
<dbReference type="PANTHER" id="PTHR46889">
    <property type="entry name" value="TRANSPOSASE INSF FOR INSERTION SEQUENCE IS3B-RELATED"/>
    <property type="match status" value="1"/>
</dbReference>
<keyword evidence="5" id="KW-1185">Reference proteome</keyword>
<gene>
    <name evidence="4" type="ORF">FE839_23635</name>
</gene>
<dbReference type="Pfam" id="PF00665">
    <property type="entry name" value="rve"/>
    <property type="match status" value="1"/>
</dbReference>
<evidence type="ECO:0000313" key="4">
    <source>
        <dbReference type="EMBL" id="TLV04899.1"/>
    </source>
</evidence>
<dbReference type="InterPro" id="IPR050900">
    <property type="entry name" value="Transposase_IS3/IS150/IS904"/>
</dbReference>
<dbReference type="SUPFAM" id="SSF53098">
    <property type="entry name" value="Ribonuclease H-like"/>
    <property type="match status" value="1"/>
</dbReference>
<dbReference type="Pfam" id="PF01527">
    <property type="entry name" value="HTH_Tnp_1"/>
    <property type="match status" value="1"/>
</dbReference>
<dbReference type="InterPro" id="IPR002514">
    <property type="entry name" value="Transposase_8"/>
</dbReference>
<dbReference type="InterPro" id="IPR048020">
    <property type="entry name" value="Transpos_IS3"/>
</dbReference>
<dbReference type="PANTHER" id="PTHR46889:SF4">
    <property type="entry name" value="TRANSPOSASE INSO FOR INSERTION SEQUENCE ELEMENT IS911B-RELATED"/>
    <property type="match status" value="1"/>
</dbReference>
<dbReference type="Gene3D" id="3.30.420.10">
    <property type="entry name" value="Ribonuclease H-like superfamily/Ribonuclease H"/>
    <property type="match status" value="1"/>
</dbReference>
<dbReference type="Proteomes" id="UP000307430">
    <property type="component" value="Unassembled WGS sequence"/>
</dbReference>
<protein>
    <submittedName>
        <fullName evidence="4">IS3 family transposase</fullName>
    </submittedName>
</protein>
<sequence length="511" mass="59052">MFTEAQRIRAIELYFQYGRKLAPVVRELGYPSKRNLRRWIRLWEASGGATENVRRKPRYSEAQKQAAVEHYLNHGCCLAFTSRTLGYPCSEVLVRWIDELHPDRRLIFTSTINQNAPFEPGVKRQAVMELCTRDVPAREIARSIGVSRTVLYKWKDEIIGDEAYQTMRKHKEPSLSEERDALREEIAQLNQEIRRQRMELDILKKAEEIIKKDPGISVNTLTNREKTKIADALRDSYSLAELLSVLVLARSSYFYHRSALLAGDKYATVRTTMTEIFNANYRCYGYRRLHAMLRHEGLLLSEKVVRRLMAEEQLFISRSRRRRYSSYCGEIGTAPDNLLSRDFNAAQPNQKWLTDITEFQLPAGKVWLSPVVDCFDGKVVSWSVGTRPDAELVNTMLDGAINTLKPGERPVIHSDRGAHYRWPGWLARVNAVGLIRSMSRKGCSPDNAACEGFFGRLKTEMYYGREWAGVTLENFMQHVDAYMRWYNERRIKLSLGAVSPAMYRRQLGITC</sequence>
<comment type="caution">
    <text evidence="4">The sequence shown here is derived from an EMBL/GenBank/DDBJ whole genome shotgun (WGS) entry which is preliminary data.</text>
</comment>
<evidence type="ECO:0000259" key="3">
    <source>
        <dbReference type="PROSITE" id="PS50994"/>
    </source>
</evidence>
<dbReference type="NCBIfam" id="NF033516">
    <property type="entry name" value="transpos_IS3"/>
    <property type="match status" value="1"/>
</dbReference>
<dbReference type="InterPro" id="IPR012337">
    <property type="entry name" value="RNaseH-like_sf"/>
</dbReference>
<evidence type="ECO:0000256" key="2">
    <source>
        <dbReference type="SAM" id="Coils"/>
    </source>
</evidence>
<dbReference type="GO" id="GO:0015074">
    <property type="term" value="P:DNA integration"/>
    <property type="evidence" value="ECO:0007669"/>
    <property type="project" value="InterPro"/>
</dbReference>
<dbReference type="AlphaFoldDB" id="A0A5R9L9B0"/>
<dbReference type="InterPro" id="IPR001584">
    <property type="entry name" value="Integrase_cat-core"/>
</dbReference>
<dbReference type="InterPro" id="IPR025948">
    <property type="entry name" value="HTH-like_dom"/>
</dbReference>
<feature type="coiled-coil region" evidence="2">
    <location>
        <begin position="172"/>
        <end position="206"/>
    </location>
</feature>
<dbReference type="Pfam" id="PF13276">
    <property type="entry name" value="HTH_21"/>
    <property type="match status" value="1"/>
</dbReference>
<dbReference type="InterPro" id="IPR036397">
    <property type="entry name" value="RNaseH_sf"/>
</dbReference>
<accession>A0A5R9L9B0</accession>
<dbReference type="GO" id="GO:0004803">
    <property type="term" value="F:transposase activity"/>
    <property type="evidence" value="ECO:0007669"/>
    <property type="project" value="InterPro"/>
</dbReference>
<dbReference type="GO" id="GO:0006313">
    <property type="term" value="P:DNA transposition"/>
    <property type="evidence" value="ECO:0007669"/>
    <property type="project" value="InterPro"/>
</dbReference>
<reference evidence="4 5" key="1">
    <citation type="submission" date="2019-05" db="EMBL/GenBank/DDBJ databases">
        <title>Genome sequence of Klebsiella sp strain TOUT106.</title>
        <authorList>
            <person name="Rahi P."/>
            <person name="Chaudhari D."/>
        </authorList>
    </citation>
    <scope>NUCLEOTIDE SEQUENCE [LARGE SCALE GENOMIC DNA]</scope>
    <source>
        <strain evidence="4 5">TOUT106</strain>
    </source>
</reference>
<dbReference type="Pfam" id="PF13333">
    <property type="entry name" value="rve_2"/>
    <property type="match status" value="1"/>
</dbReference>
<organism evidence="4 5">
    <name type="scientific">Klebsiella indica</name>
    <dbReference type="NCBI Taxonomy" id="2582917"/>
    <lineage>
        <taxon>Bacteria</taxon>
        <taxon>Pseudomonadati</taxon>
        <taxon>Pseudomonadota</taxon>
        <taxon>Gammaproteobacteria</taxon>
        <taxon>Enterobacterales</taxon>
        <taxon>Enterobacteriaceae</taxon>
        <taxon>Klebsiella/Raoultella group</taxon>
        <taxon>Klebsiella</taxon>
    </lineage>
</organism>
<proteinExistence type="inferred from homology"/>
<dbReference type="EMBL" id="VCHQ01000041">
    <property type="protein sequence ID" value="TLV04899.1"/>
    <property type="molecule type" value="Genomic_DNA"/>
</dbReference>
<evidence type="ECO:0000313" key="5">
    <source>
        <dbReference type="Proteomes" id="UP000307430"/>
    </source>
</evidence>
<dbReference type="InterPro" id="IPR009057">
    <property type="entry name" value="Homeodomain-like_sf"/>
</dbReference>
<dbReference type="RefSeq" id="WP_138363184.1">
    <property type="nucleotide sequence ID" value="NZ_VCHQ01000041.1"/>
</dbReference>
<keyword evidence="2" id="KW-0175">Coiled coil</keyword>